<dbReference type="OrthoDB" id="6537797at2759"/>
<reference evidence="1 2" key="1">
    <citation type="journal article" date="2019" name="Sci. Rep.">
        <title>Orb-weaving spider Araneus ventricosus genome elucidates the spidroin gene catalogue.</title>
        <authorList>
            <person name="Kono N."/>
            <person name="Nakamura H."/>
            <person name="Ohtoshi R."/>
            <person name="Moran D.A.P."/>
            <person name="Shinohara A."/>
            <person name="Yoshida Y."/>
            <person name="Fujiwara M."/>
            <person name="Mori M."/>
            <person name="Tomita M."/>
            <person name="Arakawa K."/>
        </authorList>
    </citation>
    <scope>NUCLEOTIDE SEQUENCE [LARGE SCALE GENOMIC DNA]</scope>
</reference>
<proteinExistence type="predicted"/>
<dbReference type="EMBL" id="BGPR01001328">
    <property type="protein sequence ID" value="GBM51208.1"/>
    <property type="molecule type" value="Genomic_DNA"/>
</dbReference>
<evidence type="ECO:0000313" key="2">
    <source>
        <dbReference type="Proteomes" id="UP000499080"/>
    </source>
</evidence>
<dbReference type="Proteomes" id="UP000499080">
    <property type="component" value="Unassembled WGS sequence"/>
</dbReference>
<keyword evidence="2" id="KW-1185">Reference proteome</keyword>
<evidence type="ECO:0000313" key="1">
    <source>
        <dbReference type="EMBL" id="GBM51208.1"/>
    </source>
</evidence>
<comment type="caution">
    <text evidence="1">The sequence shown here is derived from an EMBL/GenBank/DDBJ whole genome shotgun (WGS) entry which is preliminary data.</text>
</comment>
<name>A0A4Y2GF86_ARAVE</name>
<organism evidence="1 2">
    <name type="scientific">Araneus ventricosus</name>
    <name type="common">Orbweaver spider</name>
    <name type="synonym">Epeira ventricosa</name>
    <dbReference type="NCBI Taxonomy" id="182803"/>
    <lineage>
        <taxon>Eukaryota</taxon>
        <taxon>Metazoa</taxon>
        <taxon>Ecdysozoa</taxon>
        <taxon>Arthropoda</taxon>
        <taxon>Chelicerata</taxon>
        <taxon>Arachnida</taxon>
        <taxon>Araneae</taxon>
        <taxon>Araneomorphae</taxon>
        <taxon>Entelegynae</taxon>
        <taxon>Araneoidea</taxon>
        <taxon>Araneidae</taxon>
        <taxon>Araneus</taxon>
    </lineage>
</organism>
<dbReference type="AlphaFoldDB" id="A0A4Y2GF86"/>
<accession>A0A4Y2GF86</accession>
<gene>
    <name evidence="1" type="ORF">AVEN_85927_1</name>
</gene>
<protein>
    <submittedName>
        <fullName evidence="1">Uncharacterized protein</fullName>
    </submittedName>
</protein>
<sequence>MSSFVSKNQTDSDTHLSLFLLAYRSSDHEVTRFTPAKILFGRILRPILFGRPSDTPSSPNEYLNNLEALLERLRAFVGQRIKYASERVKARYDSGATGHHFKEGDKVWMYNPKRLRGSEPETAAELGRTLYYRQETERCYLKSSEVA</sequence>